<dbReference type="RefSeq" id="WP_264653922.1">
    <property type="nucleotide sequence ID" value="NZ_JAOQNN010000001.1"/>
</dbReference>
<reference evidence="10" key="1">
    <citation type="submission" date="2023-08" db="EMBL/GenBank/DDBJ databases">
        <title>Genomic analyses of the natural microbiome of Caenorhabditis elegans.</title>
        <authorList>
            <person name="Samuel B."/>
        </authorList>
    </citation>
    <scope>NUCLEOTIDE SEQUENCE</scope>
    <source>
        <strain evidence="10">BIGb0220</strain>
    </source>
</reference>
<dbReference type="GO" id="GO:0034040">
    <property type="term" value="F:ATPase-coupled lipid transmembrane transporter activity"/>
    <property type="evidence" value="ECO:0007669"/>
    <property type="project" value="TreeGrafter"/>
</dbReference>
<dbReference type="SUPFAM" id="SSF52540">
    <property type="entry name" value="P-loop containing nucleoside triphosphate hydrolases"/>
    <property type="match status" value="1"/>
</dbReference>
<dbReference type="Gene3D" id="1.20.1560.10">
    <property type="entry name" value="ABC transporter type 1, transmembrane domain"/>
    <property type="match status" value="1"/>
</dbReference>
<dbReference type="CDD" id="cd03228">
    <property type="entry name" value="ABCC_MRP_Like"/>
    <property type="match status" value="1"/>
</dbReference>
<dbReference type="Gene3D" id="3.40.50.300">
    <property type="entry name" value="P-loop containing nucleotide triphosphate hydrolases"/>
    <property type="match status" value="1"/>
</dbReference>
<keyword evidence="4 10" id="KW-0067">ATP-binding</keyword>
<dbReference type="InterPro" id="IPR036640">
    <property type="entry name" value="ABC1_TM_sf"/>
</dbReference>
<dbReference type="InterPro" id="IPR027417">
    <property type="entry name" value="P-loop_NTPase"/>
</dbReference>
<evidence type="ECO:0000256" key="4">
    <source>
        <dbReference type="ARBA" id="ARBA00022840"/>
    </source>
</evidence>
<evidence type="ECO:0000256" key="2">
    <source>
        <dbReference type="ARBA" id="ARBA00022692"/>
    </source>
</evidence>
<dbReference type="InterPro" id="IPR017871">
    <property type="entry name" value="ABC_transporter-like_CS"/>
</dbReference>
<feature type="domain" description="ABC transmembrane type-1" evidence="9">
    <location>
        <begin position="148"/>
        <end position="313"/>
    </location>
</feature>
<dbReference type="PANTHER" id="PTHR24221">
    <property type="entry name" value="ATP-BINDING CASSETTE SUB-FAMILY B"/>
    <property type="match status" value="1"/>
</dbReference>
<keyword evidence="2 7" id="KW-0812">Transmembrane</keyword>
<protein>
    <submittedName>
        <fullName evidence="10">ATP-binding cassette subfamily B protein</fullName>
    </submittedName>
</protein>
<organism evidence="10 11">
    <name type="scientific">Lactococcus lactis</name>
    <dbReference type="NCBI Taxonomy" id="1358"/>
    <lineage>
        <taxon>Bacteria</taxon>
        <taxon>Bacillati</taxon>
        <taxon>Bacillota</taxon>
        <taxon>Bacilli</taxon>
        <taxon>Lactobacillales</taxon>
        <taxon>Streptococcaceae</taxon>
        <taxon>Lactococcus</taxon>
    </lineage>
</organism>
<dbReference type="GO" id="GO:0140359">
    <property type="term" value="F:ABC-type transporter activity"/>
    <property type="evidence" value="ECO:0007669"/>
    <property type="project" value="InterPro"/>
</dbReference>
<comment type="subcellular location">
    <subcellularLocation>
        <location evidence="1">Cell membrane</location>
        <topology evidence="1">Multi-pass membrane protein</topology>
    </subcellularLocation>
</comment>
<feature type="transmembrane region" description="Helical" evidence="7">
    <location>
        <begin position="137"/>
        <end position="160"/>
    </location>
</feature>
<dbReference type="Proteomes" id="UP001207687">
    <property type="component" value="Unassembled WGS sequence"/>
</dbReference>
<feature type="transmembrane region" description="Helical" evidence="7">
    <location>
        <begin position="166"/>
        <end position="184"/>
    </location>
</feature>
<dbReference type="SMART" id="SM00382">
    <property type="entry name" value="AAA"/>
    <property type="match status" value="1"/>
</dbReference>
<keyword evidence="6 7" id="KW-0472">Membrane</keyword>
<name>A0AAW5TR54_9LACT</name>
<dbReference type="GO" id="GO:0005524">
    <property type="term" value="F:ATP binding"/>
    <property type="evidence" value="ECO:0007669"/>
    <property type="project" value="UniProtKB-KW"/>
</dbReference>
<dbReference type="Pfam" id="PF00005">
    <property type="entry name" value="ABC_tran"/>
    <property type="match status" value="1"/>
</dbReference>
<accession>A0AAW5TR54</accession>
<dbReference type="GO" id="GO:0016887">
    <property type="term" value="F:ATP hydrolysis activity"/>
    <property type="evidence" value="ECO:0007669"/>
    <property type="project" value="InterPro"/>
</dbReference>
<evidence type="ECO:0000256" key="6">
    <source>
        <dbReference type="ARBA" id="ARBA00023136"/>
    </source>
</evidence>
<comment type="caution">
    <text evidence="10">The sequence shown here is derived from an EMBL/GenBank/DDBJ whole genome shotgun (WGS) entry which is preliminary data.</text>
</comment>
<dbReference type="InterPro" id="IPR003593">
    <property type="entry name" value="AAA+_ATPase"/>
</dbReference>
<dbReference type="InterPro" id="IPR003439">
    <property type="entry name" value="ABC_transporter-like_ATP-bd"/>
</dbReference>
<feature type="domain" description="ABC transporter" evidence="8">
    <location>
        <begin position="343"/>
        <end position="571"/>
    </location>
</feature>
<dbReference type="AlphaFoldDB" id="A0AAW5TR54"/>
<gene>
    <name evidence="10" type="ORF">M2256_001721</name>
</gene>
<proteinExistence type="predicted"/>
<keyword evidence="3" id="KW-0547">Nucleotide-binding</keyword>
<evidence type="ECO:0000313" key="10">
    <source>
        <dbReference type="EMBL" id="MCW2281263.1"/>
    </source>
</evidence>
<evidence type="ECO:0000256" key="7">
    <source>
        <dbReference type="SAM" id="Phobius"/>
    </source>
</evidence>
<dbReference type="PROSITE" id="PS50893">
    <property type="entry name" value="ABC_TRANSPORTER_2"/>
    <property type="match status" value="1"/>
</dbReference>
<sequence>MRKFKSYFLLLFEGLKTFSKASRWGTFVLVILVPIEALVPTGIIFSIQKVTTELAKGSVFSMSWGIFWAVLLLISNIIPPATTAISGYLTDVLIANINQKLIDKASEIKSLEVFENDEFYNDVETVRSELSWRPVNLIVFTLSNVRYIISLLSLLSLLVLLFNYTWWLPLAIVIVLVPQSLIHYRIQQEAFETLVTRRPEARKMNYLLEIALNRDYAKESRLFNVFDFLKKRYWKLFYTVHKEENRIRMRQFGIALIFIIISSLVSMFAFIYLVFQVRSGKLSLGIVVGFASSLVAAISASNGLVEESDLLYDTLMWLEKYLKLMRKSFTESGYKSITEINQISLDNVSFAYPKENQKVLKSISLGIKKGEKIAIVGQNGSGKSTLLKLLADLFTPTSGQILINNEDLREIKHEDYWAKISPVFQDFSRFKFSVGDSISFEEKTGVDEALQFSGLPDLNSELQLGKEFGGTDLSGGQWQKLAIARAFYKNNVELYLFDEANSALDVHSEKQLYQKLMELSAGATVIWITHRMTSVKLSDKVIYLDKGKVLGFDSHENLLKNENYASLYREQFE</sequence>
<evidence type="ECO:0000313" key="11">
    <source>
        <dbReference type="Proteomes" id="UP001207687"/>
    </source>
</evidence>
<evidence type="ECO:0000256" key="5">
    <source>
        <dbReference type="ARBA" id="ARBA00022989"/>
    </source>
</evidence>
<feature type="transmembrane region" description="Helical" evidence="7">
    <location>
        <begin position="21"/>
        <end position="47"/>
    </location>
</feature>
<dbReference type="PROSITE" id="PS50929">
    <property type="entry name" value="ABC_TM1F"/>
    <property type="match status" value="1"/>
</dbReference>
<evidence type="ECO:0000259" key="8">
    <source>
        <dbReference type="PROSITE" id="PS50893"/>
    </source>
</evidence>
<dbReference type="InterPro" id="IPR011527">
    <property type="entry name" value="ABC1_TM_dom"/>
</dbReference>
<evidence type="ECO:0000256" key="1">
    <source>
        <dbReference type="ARBA" id="ARBA00004651"/>
    </source>
</evidence>
<dbReference type="SUPFAM" id="SSF90123">
    <property type="entry name" value="ABC transporter transmembrane region"/>
    <property type="match status" value="1"/>
</dbReference>
<dbReference type="PANTHER" id="PTHR24221:SF654">
    <property type="entry name" value="ATP-BINDING CASSETTE SUB-FAMILY B MEMBER 6"/>
    <property type="match status" value="1"/>
</dbReference>
<evidence type="ECO:0000259" key="9">
    <source>
        <dbReference type="PROSITE" id="PS50929"/>
    </source>
</evidence>
<keyword evidence="5 7" id="KW-1133">Transmembrane helix</keyword>
<feature type="transmembrane region" description="Helical" evidence="7">
    <location>
        <begin position="59"/>
        <end position="78"/>
    </location>
</feature>
<feature type="transmembrane region" description="Helical" evidence="7">
    <location>
        <begin position="252"/>
        <end position="275"/>
    </location>
</feature>
<dbReference type="EMBL" id="JAOQNN010000001">
    <property type="protein sequence ID" value="MCW2281263.1"/>
    <property type="molecule type" value="Genomic_DNA"/>
</dbReference>
<dbReference type="PROSITE" id="PS00211">
    <property type="entry name" value="ABC_TRANSPORTER_1"/>
    <property type="match status" value="1"/>
</dbReference>
<dbReference type="InterPro" id="IPR039421">
    <property type="entry name" value="Type_1_exporter"/>
</dbReference>
<evidence type="ECO:0000256" key="3">
    <source>
        <dbReference type="ARBA" id="ARBA00022741"/>
    </source>
</evidence>
<dbReference type="GO" id="GO:0005886">
    <property type="term" value="C:plasma membrane"/>
    <property type="evidence" value="ECO:0007669"/>
    <property type="project" value="UniProtKB-SubCell"/>
</dbReference>